<protein>
    <recommendedName>
        <fullName evidence="4">Pectinesterase catalytic domain-containing protein</fullName>
    </recommendedName>
</protein>
<dbReference type="PATRIC" id="fig|1352936.5.peg.200"/>
<dbReference type="Proteomes" id="UP000017984">
    <property type="component" value="Chromosome"/>
</dbReference>
<dbReference type="Pfam" id="PF01095">
    <property type="entry name" value="Pectinesterase"/>
    <property type="match status" value="1"/>
</dbReference>
<dbReference type="HOGENOM" id="CLU_1915958_0_0_11"/>
<keyword evidence="6" id="KW-1185">Reference proteome</keyword>
<dbReference type="InterPro" id="IPR012334">
    <property type="entry name" value="Pectin_lyas_fold"/>
</dbReference>
<comment type="caution">
    <text evidence="5">The sequence shown here is derived from an EMBL/GenBank/DDBJ whole genome shotgun (WGS) entry which is preliminary data.</text>
</comment>
<dbReference type="SUPFAM" id="SSF51126">
    <property type="entry name" value="Pectin lyase-like"/>
    <property type="match status" value="1"/>
</dbReference>
<evidence type="ECO:0000256" key="3">
    <source>
        <dbReference type="ARBA" id="ARBA00023085"/>
    </source>
</evidence>
<dbReference type="InterPro" id="IPR011050">
    <property type="entry name" value="Pectin_lyase_fold/virulence"/>
</dbReference>
<organism evidence="5 6">
    <name type="scientific">Streptomyces roseochromogenus subsp. oscitans DS 12.976</name>
    <dbReference type="NCBI Taxonomy" id="1352936"/>
    <lineage>
        <taxon>Bacteria</taxon>
        <taxon>Bacillati</taxon>
        <taxon>Actinomycetota</taxon>
        <taxon>Actinomycetes</taxon>
        <taxon>Kitasatosporales</taxon>
        <taxon>Streptomycetaceae</taxon>
        <taxon>Streptomyces</taxon>
    </lineage>
</organism>
<proteinExistence type="inferred from homology"/>
<evidence type="ECO:0000256" key="1">
    <source>
        <dbReference type="ARBA" id="ARBA00008891"/>
    </source>
</evidence>
<evidence type="ECO:0000313" key="6">
    <source>
        <dbReference type="Proteomes" id="UP000017984"/>
    </source>
</evidence>
<accession>V6L646</accession>
<evidence type="ECO:0000256" key="2">
    <source>
        <dbReference type="ARBA" id="ARBA00022801"/>
    </source>
</evidence>
<dbReference type="GO" id="GO:0042545">
    <property type="term" value="P:cell wall modification"/>
    <property type="evidence" value="ECO:0007669"/>
    <property type="project" value="InterPro"/>
</dbReference>
<keyword evidence="3" id="KW-0063">Aspartyl esterase</keyword>
<dbReference type="EMBL" id="AWQX01000006">
    <property type="protein sequence ID" value="EST36674.1"/>
    <property type="molecule type" value="Genomic_DNA"/>
</dbReference>
<dbReference type="STRING" id="1352936.M878_00845"/>
<evidence type="ECO:0000313" key="5">
    <source>
        <dbReference type="EMBL" id="EST36674.1"/>
    </source>
</evidence>
<dbReference type="PANTHER" id="PTHR31321">
    <property type="entry name" value="ACYL-COA THIOESTER HYDROLASE YBHC-RELATED"/>
    <property type="match status" value="1"/>
</dbReference>
<name>V6L646_STRRC</name>
<sequence>MATFAARDLTVKNVTVANSFDKKGHPGTAGQVVAVNAEGDRQVYENDRFLGHQDTLLARASKAGALTHQYFRGDQITGGTDFIFGNADAVFDHDTVDARDNGAAGGLFTRARHSSSTAASLPTAPAIPSRTR</sequence>
<dbReference type="PANTHER" id="PTHR31321:SF57">
    <property type="entry name" value="PECTINESTERASE 53-RELATED"/>
    <property type="match status" value="1"/>
</dbReference>
<dbReference type="InterPro" id="IPR000070">
    <property type="entry name" value="Pectinesterase_cat"/>
</dbReference>
<dbReference type="GO" id="GO:0030599">
    <property type="term" value="F:pectinesterase activity"/>
    <property type="evidence" value="ECO:0007669"/>
    <property type="project" value="InterPro"/>
</dbReference>
<dbReference type="Gene3D" id="2.160.20.10">
    <property type="entry name" value="Single-stranded right-handed beta-helix, Pectin lyase-like"/>
    <property type="match status" value="1"/>
</dbReference>
<dbReference type="OrthoDB" id="112037at2"/>
<comment type="similarity">
    <text evidence="1">Belongs to the pectinesterase family.</text>
</comment>
<keyword evidence="2" id="KW-0378">Hydrolase</keyword>
<reference evidence="5 6" key="1">
    <citation type="journal article" date="2014" name="Genome Announc.">
        <title>Draft Genome Sequence of Streptomyces roseochromogenes subsp. oscitans DS 12.976, Producer of the Aminocoumarin Antibiotic Clorobiocin.</title>
        <authorList>
            <person name="Ruckert C."/>
            <person name="Kalinowski J."/>
            <person name="Heide L."/>
            <person name="Apel A.K."/>
        </authorList>
    </citation>
    <scope>NUCLEOTIDE SEQUENCE [LARGE SCALE GENOMIC DNA]</scope>
    <source>
        <strain evidence="5 6">DS 12.976</strain>
    </source>
</reference>
<dbReference type="GO" id="GO:0009279">
    <property type="term" value="C:cell outer membrane"/>
    <property type="evidence" value="ECO:0007669"/>
    <property type="project" value="TreeGrafter"/>
</dbReference>
<evidence type="ECO:0000259" key="4">
    <source>
        <dbReference type="Pfam" id="PF01095"/>
    </source>
</evidence>
<dbReference type="AlphaFoldDB" id="V6L646"/>
<feature type="domain" description="Pectinesterase catalytic" evidence="4">
    <location>
        <begin position="5"/>
        <end position="100"/>
    </location>
</feature>
<gene>
    <name evidence="5" type="ORF">M878_00845</name>
</gene>